<protein>
    <recommendedName>
        <fullName evidence="5">DUF4229 domain-containing protein</fullName>
    </recommendedName>
</protein>
<sequence>MNFLKYSALRLAILAVAFVLFMALDLGLIFSGIAAVIVAFAVCYLFFPKLHIAASEDLNRSISRSPKPRRRERLRDTQDEDAEADAYRRSRGEDDLP</sequence>
<comment type="caution">
    <text evidence="3">The sequence shown here is derived from an EMBL/GenBank/DDBJ whole genome shotgun (WGS) entry which is preliminary data.</text>
</comment>
<evidence type="ECO:0008006" key="5">
    <source>
        <dbReference type="Google" id="ProtNLM"/>
    </source>
</evidence>
<evidence type="ECO:0000313" key="4">
    <source>
        <dbReference type="Proteomes" id="UP000009877"/>
    </source>
</evidence>
<dbReference type="RefSeq" id="WP_006213751.1">
    <property type="nucleotide sequence ID" value="NZ_ANHZ02000004.1"/>
</dbReference>
<organism evidence="3 4">
    <name type="scientific">Kocuria palustris PEL</name>
    <dbReference type="NCBI Taxonomy" id="1236550"/>
    <lineage>
        <taxon>Bacteria</taxon>
        <taxon>Bacillati</taxon>
        <taxon>Actinomycetota</taxon>
        <taxon>Actinomycetes</taxon>
        <taxon>Micrococcales</taxon>
        <taxon>Micrococcaceae</taxon>
        <taxon>Kocuria</taxon>
    </lineage>
</organism>
<keyword evidence="2" id="KW-0812">Transmembrane</keyword>
<keyword evidence="2" id="KW-0472">Membrane</keyword>
<feature type="transmembrane region" description="Helical" evidence="2">
    <location>
        <begin position="7"/>
        <end position="23"/>
    </location>
</feature>
<feature type="region of interest" description="Disordered" evidence="1">
    <location>
        <begin position="62"/>
        <end position="97"/>
    </location>
</feature>
<accession>M2YFC3</accession>
<dbReference type="EMBL" id="ANHZ02000004">
    <property type="protein sequence ID" value="EME37255.1"/>
    <property type="molecule type" value="Genomic_DNA"/>
</dbReference>
<evidence type="ECO:0000313" key="3">
    <source>
        <dbReference type="EMBL" id="EME37255.1"/>
    </source>
</evidence>
<evidence type="ECO:0000256" key="1">
    <source>
        <dbReference type="SAM" id="MobiDB-lite"/>
    </source>
</evidence>
<name>M2YFC3_9MICC</name>
<reference evidence="3 4" key="1">
    <citation type="journal article" date="2014" name="Genome Announc.">
        <title>Draft Genome Sequence of Kocuria palustris PEL.</title>
        <authorList>
            <person name="Sharma G."/>
            <person name="Khatri I."/>
            <person name="Subramanian S."/>
        </authorList>
    </citation>
    <scope>NUCLEOTIDE SEQUENCE [LARGE SCALE GENOMIC DNA]</scope>
    <source>
        <strain evidence="3 4">PEL</strain>
    </source>
</reference>
<keyword evidence="2" id="KW-1133">Transmembrane helix</keyword>
<keyword evidence="4" id="KW-1185">Reference proteome</keyword>
<dbReference type="AlphaFoldDB" id="M2YFC3"/>
<gene>
    <name evidence="3" type="ORF">C884_01763</name>
</gene>
<dbReference type="Proteomes" id="UP000009877">
    <property type="component" value="Unassembled WGS sequence"/>
</dbReference>
<feature type="compositionally biased region" description="Basic and acidic residues" evidence="1">
    <location>
        <begin position="85"/>
        <end position="97"/>
    </location>
</feature>
<evidence type="ECO:0000256" key="2">
    <source>
        <dbReference type="SAM" id="Phobius"/>
    </source>
</evidence>
<proteinExistence type="predicted"/>
<feature type="transmembrane region" description="Helical" evidence="2">
    <location>
        <begin position="29"/>
        <end position="47"/>
    </location>
</feature>
<dbReference type="STRING" id="71999.KPaMU14_10320"/>